<dbReference type="EMBL" id="CAJOBJ010239129">
    <property type="protein sequence ID" value="CAF5071619.1"/>
    <property type="molecule type" value="Genomic_DNA"/>
</dbReference>
<feature type="region of interest" description="Disordered" evidence="1">
    <location>
        <begin position="1"/>
        <end position="21"/>
    </location>
</feature>
<dbReference type="EMBL" id="CAJNOW010002073">
    <property type="protein sequence ID" value="CAF1340335.1"/>
    <property type="molecule type" value="Genomic_DNA"/>
</dbReference>
<organism evidence="2 7">
    <name type="scientific">Rotaria magnacalcarata</name>
    <dbReference type="NCBI Taxonomy" id="392030"/>
    <lineage>
        <taxon>Eukaryota</taxon>
        <taxon>Metazoa</taxon>
        <taxon>Spiralia</taxon>
        <taxon>Gnathifera</taxon>
        <taxon>Rotifera</taxon>
        <taxon>Eurotatoria</taxon>
        <taxon>Bdelloidea</taxon>
        <taxon>Philodinida</taxon>
        <taxon>Philodinidae</taxon>
        <taxon>Rotaria</taxon>
    </lineage>
</organism>
<dbReference type="EMBL" id="CAJOBH010167584">
    <property type="protein sequence ID" value="CAF4899931.1"/>
    <property type="molecule type" value="Genomic_DNA"/>
</dbReference>
<evidence type="ECO:0000313" key="5">
    <source>
        <dbReference type="EMBL" id="CAF5071724.1"/>
    </source>
</evidence>
<comment type="caution">
    <text evidence="2">The sequence shown here is derived from an EMBL/GenBank/DDBJ whole genome shotgun (WGS) entry which is preliminary data.</text>
</comment>
<feature type="non-terminal residue" evidence="2">
    <location>
        <position position="1"/>
    </location>
</feature>
<evidence type="ECO:0000313" key="3">
    <source>
        <dbReference type="EMBL" id="CAF4899931.1"/>
    </source>
</evidence>
<dbReference type="Proteomes" id="UP000663834">
    <property type="component" value="Unassembled WGS sequence"/>
</dbReference>
<dbReference type="AlphaFoldDB" id="A0A815GM15"/>
<dbReference type="EMBL" id="CAJOBJ010239177">
    <property type="protein sequence ID" value="CAF5071724.1"/>
    <property type="molecule type" value="Genomic_DNA"/>
</dbReference>
<dbReference type="EMBL" id="CAJOBJ010239579">
    <property type="protein sequence ID" value="CAF5072479.1"/>
    <property type="molecule type" value="Genomic_DNA"/>
</dbReference>
<reference evidence="2" key="1">
    <citation type="submission" date="2021-02" db="EMBL/GenBank/DDBJ databases">
        <authorList>
            <person name="Nowell W R."/>
        </authorList>
    </citation>
    <scope>NUCLEOTIDE SEQUENCE</scope>
</reference>
<evidence type="ECO:0000313" key="7">
    <source>
        <dbReference type="Proteomes" id="UP000663834"/>
    </source>
</evidence>
<dbReference type="Proteomes" id="UP000681967">
    <property type="component" value="Unassembled WGS sequence"/>
</dbReference>
<evidence type="ECO:0000313" key="6">
    <source>
        <dbReference type="EMBL" id="CAF5072479.1"/>
    </source>
</evidence>
<evidence type="ECO:0000256" key="1">
    <source>
        <dbReference type="SAM" id="MobiDB-lite"/>
    </source>
</evidence>
<accession>A0A815GM15</accession>
<name>A0A815GM15_9BILA</name>
<sequence>MEKSAAKDACLPENNDSTSDC</sequence>
<feature type="non-terminal residue" evidence="2">
    <location>
        <position position="21"/>
    </location>
</feature>
<protein>
    <submittedName>
        <fullName evidence="2">Uncharacterized protein</fullName>
    </submittedName>
</protein>
<proteinExistence type="predicted"/>
<evidence type="ECO:0000313" key="2">
    <source>
        <dbReference type="EMBL" id="CAF1340335.1"/>
    </source>
</evidence>
<dbReference type="Proteomes" id="UP000681720">
    <property type="component" value="Unassembled WGS sequence"/>
</dbReference>
<gene>
    <name evidence="3" type="ORF">BYL167_LOCUS52127</name>
    <name evidence="4" type="ORF">GIL414_LOCUS61151</name>
    <name evidence="5" type="ORF">GIL414_LOCUS61159</name>
    <name evidence="6" type="ORF">GIL414_LOCUS61201</name>
    <name evidence="2" type="ORF">KQP761_LOCUS6705</name>
</gene>
<evidence type="ECO:0000313" key="4">
    <source>
        <dbReference type="EMBL" id="CAF5071619.1"/>
    </source>
</evidence>